<dbReference type="EC" id="3.4.21.89" evidence="4 12"/>
<evidence type="ECO:0000256" key="4">
    <source>
        <dbReference type="ARBA" id="ARBA00013208"/>
    </source>
</evidence>
<evidence type="ECO:0000256" key="6">
    <source>
        <dbReference type="ARBA" id="ARBA00022670"/>
    </source>
</evidence>
<dbReference type="AlphaFoldDB" id="A0AB39HQW4"/>
<evidence type="ECO:0000256" key="8">
    <source>
        <dbReference type="ARBA" id="ARBA00022801"/>
    </source>
</evidence>
<dbReference type="PROSITE" id="PS00761">
    <property type="entry name" value="SPASE_I_3"/>
    <property type="match status" value="1"/>
</dbReference>
<evidence type="ECO:0000256" key="11">
    <source>
        <dbReference type="PIRSR" id="PIRSR600223-1"/>
    </source>
</evidence>
<dbReference type="InterPro" id="IPR000223">
    <property type="entry name" value="Pept_S26A_signal_pept_1"/>
</dbReference>
<evidence type="ECO:0000256" key="10">
    <source>
        <dbReference type="ARBA" id="ARBA00023136"/>
    </source>
</evidence>
<keyword evidence="8 12" id="KW-0378">Hydrolase</keyword>
<reference evidence="14" key="1">
    <citation type="submission" date="2024-07" db="EMBL/GenBank/DDBJ databases">
        <title>Halotolerant mesophilic bacterium Ornithinibacillus sp. 4-3, sp. nov., isolated from soil.</title>
        <authorList>
            <person name="Sidarenka A.V."/>
            <person name="Guliayeva D.E."/>
            <person name="Leanovich S.I."/>
            <person name="Hileuskaya K.S."/>
            <person name="Akhremchuk A.E."/>
            <person name="Sikolenko M.A."/>
            <person name="Valentovich L.N."/>
        </authorList>
    </citation>
    <scope>NUCLEOTIDE SEQUENCE</scope>
    <source>
        <strain evidence="14">4-3</strain>
    </source>
</reference>
<evidence type="ECO:0000256" key="7">
    <source>
        <dbReference type="ARBA" id="ARBA00022692"/>
    </source>
</evidence>
<feature type="domain" description="Peptidase S26" evidence="13">
    <location>
        <begin position="12"/>
        <end position="174"/>
    </location>
</feature>
<dbReference type="Pfam" id="PF10502">
    <property type="entry name" value="Peptidase_S26"/>
    <property type="match status" value="1"/>
</dbReference>
<evidence type="ECO:0000256" key="1">
    <source>
        <dbReference type="ARBA" id="ARBA00000677"/>
    </source>
</evidence>
<comment type="catalytic activity">
    <reaction evidence="1 12">
        <text>Cleavage of hydrophobic, N-terminal signal or leader sequences from secreted and periplasmic proteins.</text>
        <dbReference type="EC" id="3.4.21.89"/>
    </reaction>
</comment>
<feature type="active site" evidence="11">
    <location>
        <position position="41"/>
    </location>
</feature>
<sequence>MTKENVKREIYSWIKTLVFALIIVFLVRNFLFSPTVVSGESMSPTFEKDDKVLINKLSDIDRFDIVVFDAPDEDSFYIKRVIGLPGDTIEVKDDILYINGEAMEEPYLEESKKSNNLNFNFTADFTLQELTGEVSVPEDSIFVLGDNRINSKDSRFFGFIANEAIIGEVKFRYFPFSDMGVPK</sequence>
<gene>
    <name evidence="14" type="primary">lepB</name>
    <name evidence="14" type="ORF">AB4Y30_08370</name>
</gene>
<dbReference type="InterPro" id="IPR036286">
    <property type="entry name" value="LexA/Signal_pep-like_sf"/>
</dbReference>
<dbReference type="PROSITE" id="PS00760">
    <property type="entry name" value="SPASE_I_2"/>
    <property type="match status" value="1"/>
</dbReference>
<dbReference type="InterPro" id="IPR019533">
    <property type="entry name" value="Peptidase_S26"/>
</dbReference>
<comment type="similarity">
    <text evidence="3 12">Belongs to the peptidase S26 family.</text>
</comment>
<organism evidence="14">
    <name type="scientific">Ornithinibacillus sp. 4-3</name>
    <dbReference type="NCBI Taxonomy" id="3231488"/>
    <lineage>
        <taxon>Bacteria</taxon>
        <taxon>Bacillati</taxon>
        <taxon>Bacillota</taxon>
        <taxon>Bacilli</taxon>
        <taxon>Bacillales</taxon>
        <taxon>Bacillaceae</taxon>
        <taxon>Ornithinibacillus</taxon>
    </lineage>
</organism>
<proteinExistence type="inferred from homology"/>
<keyword evidence="6 12" id="KW-0645">Protease</keyword>
<evidence type="ECO:0000256" key="3">
    <source>
        <dbReference type="ARBA" id="ARBA00009370"/>
    </source>
</evidence>
<protein>
    <recommendedName>
        <fullName evidence="4 12">Signal peptidase I</fullName>
        <ecNumber evidence="4 12">3.4.21.89</ecNumber>
    </recommendedName>
</protein>
<dbReference type="PANTHER" id="PTHR43390:SF1">
    <property type="entry name" value="CHLOROPLAST PROCESSING PEPTIDASE"/>
    <property type="match status" value="1"/>
</dbReference>
<keyword evidence="9" id="KW-1133">Transmembrane helix</keyword>
<evidence type="ECO:0000259" key="13">
    <source>
        <dbReference type="Pfam" id="PF10502"/>
    </source>
</evidence>
<dbReference type="SUPFAM" id="SSF51306">
    <property type="entry name" value="LexA/Signal peptidase"/>
    <property type="match status" value="1"/>
</dbReference>
<dbReference type="NCBIfam" id="TIGR02227">
    <property type="entry name" value="sigpep_I_bact"/>
    <property type="match status" value="1"/>
</dbReference>
<dbReference type="RefSeq" id="WP_368655024.1">
    <property type="nucleotide sequence ID" value="NZ_CP162599.1"/>
</dbReference>
<dbReference type="FunFam" id="2.10.109.10:FF:000008">
    <property type="entry name" value="Signal peptidase I"/>
    <property type="match status" value="1"/>
</dbReference>
<evidence type="ECO:0000256" key="5">
    <source>
        <dbReference type="ARBA" id="ARBA00022475"/>
    </source>
</evidence>
<dbReference type="PRINTS" id="PR00727">
    <property type="entry name" value="LEADERPTASE"/>
</dbReference>
<dbReference type="GO" id="GO:0004252">
    <property type="term" value="F:serine-type endopeptidase activity"/>
    <property type="evidence" value="ECO:0007669"/>
    <property type="project" value="InterPro"/>
</dbReference>
<dbReference type="EMBL" id="CP162599">
    <property type="protein sequence ID" value="XDK34352.1"/>
    <property type="molecule type" value="Genomic_DNA"/>
</dbReference>
<name>A0AB39HQW4_9BACI</name>
<dbReference type="PANTHER" id="PTHR43390">
    <property type="entry name" value="SIGNAL PEPTIDASE I"/>
    <property type="match status" value="1"/>
</dbReference>
<comment type="subcellular location">
    <subcellularLocation>
        <location evidence="2">Cell membrane</location>
        <topology evidence="2">Single-pass type II membrane protein</topology>
    </subcellularLocation>
    <subcellularLocation>
        <location evidence="12">Membrane</location>
        <topology evidence="12">Single-pass type II membrane protein</topology>
    </subcellularLocation>
</comment>
<dbReference type="InterPro" id="IPR019758">
    <property type="entry name" value="Pept_S26A_signal_pept_1_CS"/>
</dbReference>
<dbReference type="CDD" id="cd06530">
    <property type="entry name" value="S26_SPase_I"/>
    <property type="match status" value="1"/>
</dbReference>
<feature type="active site" evidence="11">
    <location>
        <position position="79"/>
    </location>
</feature>
<evidence type="ECO:0000256" key="2">
    <source>
        <dbReference type="ARBA" id="ARBA00004401"/>
    </source>
</evidence>
<keyword evidence="10" id="KW-0472">Membrane</keyword>
<keyword evidence="7" id="KW-0812">Transmembrane</keyword>
<accession>A0AB39HQW4</accession>
<keyword evidence="5" id="KW-1003">Cell membrane</keyword>
<evidence type="ECO:0000256" key="12">
    <source>
        <dbReference type="RuleBase" id="RU362042"/>
    </source>
</evidence>
<evidence type="ECO:0000256" key="9">
    <source>
        <dbReference type="ARBA" id="ARBA00022989"/>
    </source>
</evidence>
<dbReference type="GO" id="GO:0006465">
    <property type="term" value="P:signal peptide processing"/>
    <property type="evidence" value="ECO:0007669"/>
    <property type="project" value="InterPro"/>
</dbReference>
<dbReference type="InterPro" id="IPR019757">
    <property type="entry name" value="Pept_S26A_signal_pept_1_Lys-AS"/>
</dbReference>
<dbReference type="GO" id="GO:0005886">
    <property type="term" value="C:plasma membrane"/>
    <property type="evidence" value="ECO:0007669"/>
    <property type="project" value="UniProtKB-SubCell"/>
</dbReference>
<dbReference type="GO" id="GO:0009003">
    <property type="term" value="F:signal peptidase activity"/>
    <property type="evidence" value="ECO:0007669"/>
    <property type="project" value="UniProtKB-EC"/>
</dbReference>
<dbReference type="Gene3D" id="2.10.109.10">
    <property type="entry name" value="Umud Fragment, subunit A"/>
    <property type="match status" value="1"/>
</dbReference>
<evidence type="ECO:0000313" key="14">
    <source>
        <dbReference type="EMBL" id="XDK34352.1"/>
    </source>
</evidence>